<feature type="transmembrane region" description="Helical" evidence="2">
    <location>
        <begin position="528"/>
        <end position="553"/>
    </location>
</feature>
<proteinExistence type="predicted"/>
<keyword evidence="2" id="KW-0472">Membrane</keyword>
<dbReference type="Proteomes" id="UP000816034">
    <property type="component" value="Unassembled WGS sequence"/>
</dbReference>
<dbReference type="GeneID" id="68105282"/>
<dbReference type="PANTHER" id="PTHR30012:SF0">
    <property type="entry name" value="TYPE II SECRETION SYSTEM PROTEIN F-RELATED"/>
    <property type="match status" value="1"/>
</dbReference>
<keyword evidence="2" id="KW-1133">Transmembrane helix</keyword>
<evidence type="ECO:0000313" key="3">
    <source>
        <dbReference type="EMBL" id="KAG2373096.1"/>
    </source>
</evidence>
<dbReference type="AlphaFoldDB" id="A0AA88GFI1"/>
<feature type="compositionally biased region" description="Polar residues" evidence="1">
    <location>
        <begin position="30"/>
        <end position="58"/>
    </location>
</feature>
<evidence type="ECO:0000256" key="1">
    <source>
        <dbReference type="SAM" id="MobiDB-lite"/>
    </source>
</evidence>
<reference evidence="3 4" key="1">
    <citation type="journal article" date="2018" name="BMC Genomics">
        <title>The genome of Naegleria lovaniensis, the basis for a comparative approach to unravel pathogenicity factors of the human pathogenic amoeba N. fowleri.</title>
        <authorList>
            <person name="Liechti N."/>
            <person name="Schurch N."/>
            <person name="Bruggmann R."/>
            <person name="Wittwer M."/>
        </authorList>
    </citation>
    <scope>NUCLEOTIDE SEQUENCE [LARGE SCALE GENOMIC DNA]</scope>
    <source>
        <strain evidence="3 4">ATCC 30569</strain>
    </source>
</reference>
<feature type="transmembrane region" description="Helical" evidence="2">
    <location>
        <begin position="319"/>
        <end position="346"/>
    </location>
</feature>
<dbReference type="InterPro" id="IPR003004">
    <property type="entry name" value="GspF/PilC"/>
</dbReference>
<protein>
    <submittedName>
        <fullName evidence="3">Uncharacterized protein</fullName>
    </submittedName>
</protein>
<dbReference type="PANTHER" id="PTHR30012">
    <property type="entry name" value="GENERAL SECRETION PATHWAY PROTEIN"/>
    <property type="match status" value="1"/>
</dbReference>
<feature type="transmembrane region" description="Helical" evidence="2">
    <location>
        <begin position="376"/>
        <end position="396"/>
    </location>
</feature>
<dbReference type="PRINTS" id="PR00812">
    <property type="entry name" value="BCTERIALGSPF"/>
</dbReference>
<name>A0AA88GFI1_NAELO</name>
<accession>A0AA88GFI1</accession>
<keyword evidence="4" id="KW-1185">Reference proteome</keyword>
<feature type="region of interest" description="Disordered" evidence="1">
    <location>
        <begin position="26"/>
        <end position="71"/>
    </location>
</feature>
<gene>
    <name evidence="3" type="ORF">C9374_012828</name>
</gene>
<comment type="caution">
    <text evidence="3">The sequence shown here is derived from an EMBL/GenBank/DDBJ whole genome shotgun (WGS) entry which is preliminary data.</text>
</comment>
<organism evidence="3 4">
    <name type="scientific">Naegleria lovaniensis</name>
    <name type="common">Amoeba</name>
    <dbReference type="NCBI Taxonomy" id="51637"/>
    <lineage>
        <taxon>Eukaryota</taxon>
        <taxon>Discoba</taxon>
        <taxon>Heterolobosea</taxon>
        <taxon>Tetramitia</taxon>
        <taxon>Eutetramitia</taxon>
        <taxon>Vahlkampfiidae</taxon>
        <taxon>Naegleria</taxon>
    </lineage>
</organism>
<sequence>MATTTHTMNTNRRESRLKRVMAHLFPSRMMIQTQENDSTTKAMNSSRKQPSSPSNNRLDGTDVPLSKSSNMKTTTSWSILSSLLQYLLKSNLLFRACQIDEKQFKIQQDFENLNATPLLKDINMSKIIHSDNHDHHGNTENLFVHHAPGTDEKRGLVTAAAGNPTATRTASNNNNNTTPTATTTRSDPTSHPGIINKFIRSFQGNPPLSTDSIQAFNNILFLVNSIPPSVNSVSIFDIMLRSSKLDSDLLPFLAQVKIPKSALGGTDYKTFISTLSRVQMYLPSWYYNSLVLAKALGDFDSILLYCAQRFAREIKIQKAITGALIYPAIMTTIGLLGITLLLTRILPQNIAIFESMGLTVPSFLQWTNYLVRSVQYHWLALLYIIPSTMSSEYLPFKSFLRWQYIKMHTPLGNLKFLQDKATLLHTLSLLDKEQITSKLLIVCSNISSNPILQHMVESMASLAKYGAGADDVLAYMLKQKHIFSPYEIAYLQACFMSGKHSIIQDGLKYVSQMILKQYTQQLQTLLKILNPATVAIIGVLVIVIAVLGIYPMIALTGAVTANK</sequence>
<evidence type="ECO:0000256" key="2">
    <source>
        <dbReference type="SAM" id="Phobius"/>
    </source>
</evidence>
<dbReference type="RefSeq" id="XP_044542270.1">
    <property type="nucleotide sequence ID" value="XM_044688638.1"/>
</dbReference>
<dbReference type="EMBL" id="PYSW02000060">
    <property type="protein sequence ID" value="KAG2373096.1"/>
    <property type="molecule type" value="Genomic_DNA"/>
</dbReference>
<keyword evidence="2" id="KW-0812">Transmembrane</keyword>
<feature type="region of interest" description="Disordered" evidence="1">
    <location>
        <begin position="163"/>
        <end position="190"/>
    </location>
</feature>
<evidence type="ECO:0000313" key="4">
    <source>
        <dbReference type="Proteomes" id="UP000816034"/>
    </source>
</evidence>